<comment type="caution">
    <text evidence="1">The sequence shown here is derived from an EMBL/GenBank/DDBJ whole genome shotgun (WGS) entry which is preliminary data.</text>
</comment>
<evidence type="ECO:0000313" key="1">
    <source>
        <dbReference type="EMBL" id="MPN53607.1"/>
    </source>
</evidence>
<protein>
    <submittedName>
        <fullName evidence="1">Uncharacterized protein</fullName>
    </submittedName>
</protein>
<reference evidence="1" key="1">
    <citation type="submission" date="2019-08" db="EMBL/GenBank/DDBJ databases">
        <authorList>
            <person name="Kucharzyk K."/>
            <person name="Murdoch R.W."/>
            <person name="Higgins S."/>
            <person name="Loffler F."/>
        </authorList>
    </citation>
    <scope>NUCLEOTIDE SEQUENCE</scope>
</reference>
<dbReference type="EMBL" id="VSSQ01120899">
    <property type="protein sequence ID" value="MPN53607.1"/>
    <property type="molecule type" value="Genomic_DNA"/>
</dbReference>
<sequence length="68" mass="7546">MNPEMGFMVSVSAQIRLKQALLPSEEPLALADGLITIKALFPQKQTNRKMLSVSMNTARKNLAFQTLI</sequence>
<name>A0A645IQU0_9ZZZZ</name>
<dbReference type="AlphaFoldDB" id="A0A645IQU0"/>
<accession>A0A645IQU0</accession>
<proteinExistence type="predicted"/>
<organism evidence="1">
    <name type="scientific">bioreactor metagenome</name>
    <dbReference type="NCBI Taxonomy" id="1076179"/>
    <lineage>
        <taxon>unclassified sequences</taxon>
        <taxon>metagenomes</taxon>
        <taxon>ecological metagenomes</taxon>
    </lineage>
</organism>
<gene>
    <name evidence="1" type="ORF">SDC9_201271</name>
</gene>